<dbReference type="PANTHER" id="PTHR31672:SF13">
    <property type="entry name" value="F-BOX PROTEIN CPR30-LIKE"/>
    <property type="match status" value="1"/>
</dbReference>
<organism evidence="2 3">
    <name type="scientific">Camelina sativa</name>
    <name type="common">False flax</name>
    <name type="synonym">Myagrum sativum</name>
    <dbReference type="NCBI Taxonomy" id="90675"/>
    <lineage>
        <taxon>Eukaryota</taxon>
        <taxon>Viridiplantae</taxon>
        <taxon>Streptophyta</taxon>
        <taxon>Embryophyta</taxon>
        <taxon>Tracheophyta</taxon>
        <taxon>Spermatophyta</taxon>
        <taxon>Magnoliopsida</taxon>
        <taxon>eudicotyledons</taxon>
        <taxon>Gunneridae</taxon>
        <taxon>Pentapetalae</taxon>
        <taxon>rosids</taxon>
        <taxon>malvids</taxon>
        <taxon>Brassicales</taxon>
        <taxon>Brassicaceae</taxon>
        <taxon>Camelineae</taxon>
        <taxon>Camelina</taxon>
    </lineage>
</organism>
<evidence type="ECO:0000313" key="3">
    <source>
        <dbReference type="RefSeq" id="XP_010507682.1"/>
    </source>
</evidence>
<dbReference type="PANTHER" id="PTHR31672">
    <property type="entry name" value="BNACNNG10540D PROTEIN"/>
    <property type="match status" value="1"/>
</dbReference>
<dbReference type="SMART" id="SM00256">
    <property type="entry name" value="FBOX"/>
    <property type="match status" value="1"/>
</dbReference>
<dbReference type="InterPro" id="IPR050796">
    <property type="entry name" value="SCF_F-box_component"/>
</dbReference>
<dbReference type="Gene3D" id="1.20.1280.50">
    <property type="match status" value="1"/>
</dbReference>
<accession>A0ABM0YXY3</accession>
<gene>
    <name evidence="3" type="primary">LOC104784339</name>
</gene>
<dbReference type="InterPro" id="IPR017451">
    <property type="entry name" value="F-box-assoc_interact_dom"/>
</dbReference>
<dbReference type="SUPFAM" id="SSF81383">
    <property type="entry name" value="F-box domain"/>
    <property type="match status" value="1"/>
</dbReference>
<dbReference type="RefSeq" id="XP_010507682.1">
    <property type="nucleotide sequence ID" value="XM_010509380.1"/>
</dbReference>
<dbReference type="Pfam" id="PF00646">
    <property type="entry name" value="F-box"/>
    <property type="match status" value="1"/>
</dbReference>
<evidence type="ECO:0000259" key="1">
    <source>
        <dbReference type="PROSITE" id="PS50181"/>
    </source>
</evidence>
<dbReference type="NCBIfam" id="TIGR01640">
    <property type="entry name" value="F_box_assoc_1"/>
    <property type="match status" value="1"/>
</dbReference>
<feature type="domain" description="F-box" evidence="1">
    <location>
        <begin position="1"/>
        <end position="44"/>
    </location>
</feature>
<reference evidence="2" key="1">
    <citation type="journal article" date="2014" name="Nat. Commun.">
        <title>The emerging biofuel crop Camelina sativa retains a highly undifferentiated hexaploid genome structure.</title>
        <authorList>
            <person name="Kagale S."/>
            <person name="Koh C."/>
            <person name="Nixon J."/>
            <person name="Bollina V."/>
            <person name="Clarke W.E."/>
            <person name="Tuteja R."/>
            <person name="Spillane C."/>
            <person name="Robinson S.J."/>
            <person name="Links M.G."/>
            <person name="Clarke C."/>
            <person name="Higgins E.E."/>
            <person name="Huebert T."/>
            <person name="Sharpe A.G."/>
            <person name="Parkin I.A."/>
        </authorList>
    </citation>
    <scope>NUCLEOTIDE SEQUENCE [LARGE SCALE GENOMIC DNA]</scope>
    <source>
        <strain evidence="2">cv. DH55</strain>
    </source>
</reference>
<dbReference type="GeneID" id="104784339"/>
<keyword evidence="2" id="KW-1185">Reference proteome</keyword>
<dbReference type="CDD" id="cd22157">
    <property type="entry name" value="F-box_AtFBW1-like"/>
    <property type="match status" value="1"/>
</dbReference>
<reference evidence="3" key="2">
    <citation type="submission" date="2025-08" db="UniProtKB">
        <authorList>
            <consortium name="RefSeq"/>
        </authorList>
    </citation>
    <scope>IDENTIFICATION</scope>
    <source>
        <tissue evidence="3">Leaf</tissue>
    </source>
</reference>
<dbReference type="PROSITE" id="PS50181">
    <property type="entry name" value="FBOX"/>
    <property type="match status" value="1"/>
</dbReference>
<sequence length="362" mass="41552">MTELAFDIVVEILARVPVKDLLRFRCVCKSWRSLFREERFIIKHKNHAPSRKLKTVLQEPELYNDREKSLLFIYRVIGHCDGLFCLLLQDNSLAVWNPVLRELRKVGRIKHQQSMIGFGYDHSTHDHKIVLIPLTISLAQVLTLKSSVSKMIDFPWRKSIGLSRVNPEGILVGENIFWSFHPRESATVDNGENIFWSFHTHESTTIENGENILSFSLVSETFNYCSGPGGNFFHLKVLKGSLCAVENCYGGDMVVWCAEHEKEDNGRIKSWSTILRLTASDVERSTRLHAGSFWLGAVINQAGLLLVKVRTRKSEIKLCEYNLEEKTMRTVETSLRTSLDYLENMEEYVATLVPTRPHLLSI</sequence>
<dbReference type="Pfam" id="PF07734">
    <property type="entry name" value="FBA_1"/>
    <property type="match status" value="1"/>
</dbReference>
<proteinExistence type="predicted"/>
<evidence type="ECO:0000313" key="2">
    <source>
        <dbReference type="Proteomes" id="UP000694864"/>
    </source>
</evidence>
<dbReference type="Proteomes" id="UP000694864">
    <property type="component" value="Chromosome 4"/>
</dbReference>
<dbReference type="InterPro" id="IPR036047">
    <property type="entry name" value="F-box-like_dom_sf"/>
</dbReference>
<dbReference type="InterPro" id="IPR006527">
    <property type="entry name" value="F-box-assoc_dom_typ1"/>
</dbReference>
<dbReference type="InterPro" id="IPR001810">
    <property type="entry name" value="F-box_dom"/>
</dbReference>
<name>A0ABM0YXY3_CAMSA</name>
<protein>
    <submittedName>
        <fullName evidence="3">F-box/kelch-repeat protein At3g23880-like</fullName>
    </submittedName>
</protein>